<dbReference type="InterPro" id="IPR044810">
    <property type="entry name" value="WRKY_plant"/>
</dbReference>
<dbReference type="PANTHER" id="PTHR31429:SF97">
    <property type="entry name" value="WRKY TRANSCRIPTION FACTOR 36-RELATED"/>
    <property type="match status" value="1"/>
</dbReference>
<keyword evidence="2" id="KW-1185">Reference proteome</keyword>
<organism evidence="1 2">
    <name type="scientific">Ilex paraguariensis</name>
    <name type="common">yerba mate</name>
    <dbReference type="NCBI Taxonomy" id="185542"/>
    <lineage>
        <taxon>Eukaryota</taxon>
        <taxon>Viridiplantae</taxon>
        <taxon>Streptophyta</taxon>
        <taxon>Embryophyta</taxon>
        <taxon>Tracheophyta</taxon>
        <taxon>Spermatophyta</taxon>
        <taxon>Magnoliopsida</taxon>
        <taxon>eudicotyledons</taxon>
        <taxon>Gunneridae</taxon>
        <taxon>Pentapetalae</taxon>
        <taxon>asterids</taxon>
        <taxon>campanulids</taxon>
        <taxon>Aquifoliales</taxon>
        <taxon>Aquifoliaceae</taxon>
        <taxon>Ilex</taxon>
    </lineage>
</organism>
<gene>
    <name evidence="1" type="ORF">ILEXP_LOCUS4115</name>
</gene>
<evidence type="ECO:0000313" key="2">
    <source>
        <dbReference type="Proteomes" id="UP001642360"/>
    </source>
</evidence>
<dbReference type="AlphaFoldDB" id="A0ABC8QX78"/>
<name>A0ABC8QX78_9AQUA</name>
<evidence type="ECO:0000313" key="1">
    <source>
        <dbReference type="EMBL" id="CAK9137095.1"/>
    </source>
</evidence>
<proteinExistence type="predicted"/>
<dbReference type="EMBL" id="CAUOFW020000803">
    <property type="protein sequence ID" value="CAK9137095.1"/>
    <property type="molecule type" value="Genomic_DNA"/>
</dbReference>
<evidence type="ECO:0008006" key="3">
    <source>
        <dbReference type="Google" id="ProtNLM"/>
    </source>
</evidence>
<protein>
    <recommendedName>
        <fullName evidence="3">WRKY domain-containing protein</fullName>
    </recommendedName>
</protein>
<comment type="caution">
    <text evidence="1">The sequence shown here is derived from an EMBL/GenBank/DDBJ whole genome shotgun (WGS) entry which is preliminary data.</text>
</comment>
<dbReference type="Proteomes" id="UP001642360">
    <property type="component" value="Unassembled WGS sequence"/>
</dbReference>
<accession>A0ABC8QX78</accession>
<sequence>MSVLITTYEGTHNHPLPVSATAMASTTSAAASMLRSASSSSQPGLGAMSNSATSIATNLHGNPQPFYFPRTSILTSQSHPTITLDLTTPTTSSHLSRLYSSFPSATRSSTLDFSSSSISSSSLGLHTSKTSWSSGFPSYGTLSSNKTSHNGISYLGNKFPQEPLYQPYMLKNNPQTHHLPETIAVATKVITSDPIFQSALAAAISSFVGNGNGNVGECVRENRNRGENSGQNVKWGESFPPTAAYPSTQNGIGCATSFLNRLPPSKSQPVSLSLFPASFPFSVAKSPSVSPAEKVEDTK</sequence>
<reference evidence="1 2" key="1">
    <citation type="submission" date="2024-02" db="EMBL/GenBank/DDBJ databases">
        <authorList>
            <person name="Vignale AGUSTIN F."/>
            <person name="Sosa J E."/>
            <person name="Modenutti C."/>
        </authorList>
    </citation>
    <scope>NUCLEOTIDE SEQUENCE [LARGE SCALE GENOMIC DNA]</scope>
</reference>
<dbReference type="PANTHER" id="PTHR31429">
    <property type="entry name" value="WRKY TRANSCRIPTION FACTOR 36-RELATED"/>
    <property type="match status" value="1"/>
</dbReference>